<dbReference type="GO" id="GO:0046872">
    <property type="term" value="F:metal ion binding"/>
    <property type="evidence" value="ECO:0007669"/>
    <property type="project" value="UniProtKB-KW"/>
</dbReference>
<sequence length="341" mass="38265">MIDGDDGVILLLYEAYKTHTERVRDARRDVHQLLLEEEWRVAMRERHYLTTQCLDAPCASGWMTLYEYGTDINFLNATSLTRPPKLRYLHHVLGLVLTFYVGSMEQSSLCITFGAPPSTLSRTLRKAEEALVRALNGYAPARISWPSPSCQVQEPSNADLQNAMYNGWLHSVFVTGTICFAADGCIIWSRHNCPGSWNDSDTSLEFRGKLTDPQYCPDGRMSVVSDSTFPCSTAMTGRILTPLKDGDIEKIEPSLRATARTLHSAITSIRQAAEWGMGCVQKVYSRLNLPLPYDPNLRGMRIGNLFRLANYRVRTVGIPEIKTTFSGAMEIPEQLTLSWCG</sequence>
<keyword evidence="5" id="KW-1185">Reference proteome</keyword>
<dbReference type="PANTHER" id="PTHR48471">
    <property type="entry name" value="DDE TNP4 DOMAIN-CONTAINING PROTEIN"/>
    <property type="match status" value="1"/>
</dbReference>
<name>G4ZR17_PHYSP</name>
<dbReference type="InterPro" id="IPR027806">
    <property type="entry name" value="HARBI1_dom"/>
</dbReference>
<dbReference type="InParanoid" id="G4ZR17"/>
<evidence type="ECO:0000313" key="5">
    <source>
        <dbReference type="Proteomes" id="UP000002640"/>
    </source>
</evidence>
<keyword evidence="2" id="KW-0479">Metal-binding</keyword>
<proteinExistence type="predicted"/>
<dbReference type="AlphaFoldDB" id="G4ZR17"/>
<dbReference type="EMBL" id="JH159156">
    <property type="protein sequence ID" value="EGZ14097.1"/>
    <property type="molecule type" value="Genomic_DNA"/>
</dbReference>
<evidence type="ECO:0000313" key="4">
    <source>
        <dbReference type="EMBL" id="EGZ14097.1"/>
    </source>
</evidence>
<dbReference type="Pfam" id="PF13359">
    <property type="entry name" value="DDE_Tnp_4"/>
    <property type="match status" value="1"/>
</dbReference>
<evidence type="ECO:0000259" key="3">
    <source>
        <dbReference type="Pfam" id="PF13359"/>
    </source>
</evidence>
<gene>
    <name evidence="4" type="ORF">PHYSODRAFT_256076</name>
</gene>
<reference evidence="4 5" key="1">
    <citation type="journal article" date="2006" name="Science">
        <title>Phytophthora genome sequences uncover evolutionary origins and mechanisms of pathogenesis.</title>
        <authorList>
            <person name="Tyler B.M."/>
            <person name="Tripathy S."/>
            <person name="Zhang X."/>
            <person name="Dehal P."/>
            <person name="Jiang R.H."/>
            <person name="Aerts A."/>
            <person name="Arredondo F.D."/>
            <person name="Baxter L."/>
            <person name="Bensasson D."/>
            <person name="Beynon J.L."/>
            <person name="Chapman J."/>
            <person name="Damasceno C.M."/>
            <person name="Dorrance A.E."/>
            <person name="Dou D."/>
            <person name="Dickerman A.W."/>
            <person name="Dubchak I.L."/>
            <person name="Garbelotto M."/>
            <person name="Gijzen M."/>
            <person name="Gordon S.G."/>
            <person name="Govers F."/>
            <person name="Grunwald N.J."/>
            <person name="Huang W."/>
            <person name="Ivors K.L."/>
            <person name="Jones R.W."/>
            <person name="Kamoun S."/>
            <person name="Krampis K."/>
            <person name="Lamour K.H."/>
            <person name="Lee M.K."/>
            <person name="McDonald W.H."/>
            <person name="Medina M."/>
            <person name="Meijer H.J."/>
            <person name="Nordberg E.K."/>
            <person name="Maclean D.J."/>
            <person name="Ospina-Giraldo M.D."/>
            <person name="Morris P.F."/>
            <person name="Phuntumart V."/>
            <person name="Putnam N.H."/>
            <person name="Rash S."/>
            <person name="Rose J.K."/>
            <person name="Sakihama Y."/>
            <person name="Salamov A.A."/>
            <person name="Savidor A."/>
            <person name="Scheuring C.F."/>
            <person name="Smith B.M."/>
            <person name="Sobral B.W."/>
            <person name="Terry A."/>
            <person name="Torto-Alalibo T.A."/>
            <person name="Win J."/>
            <person name="Xu Z."/>
            <person name="Zhang H."/>
            <person name="Grigoriev I.V."/>
            <person name="Rokhsar D.S."/>
            <person name="Boore J.L."/>
        </authorList>
    </citation>
    <scope>NUCLEOTIDE SEQUENCE [LARGE SCALE GENOMIC DNA]</scope>
    <source>
        <strain evidence="4 5">P6497</strain>
    </source>
</reference>
<evidence type="ECO:0000256" key="1">
    <source>
        <dbReference type="ARBA" id="ARBA00001968"/>
    </source>
</evidence>
<dbReference type="STRING" id="1094619.G4ZR17"/>
<dbReference type="Proteomes" id="UP000002640">
    <property type="component" value="Unassembled WGS sequence"/>
</dbReference>
<dbReference type="KEGG" id="psoj:PHYSODRAFT_256076"/>
<feature type="domain" description="DDE Tnp4" evidence="3">
    <location>
        <begin position="151"/>
        <end position="296"/>
    </location>
</feature>
<evidence type="ECO:0000256" key="2">
    <source>
        <dbReference type="ARBA" id="ARBA00022723"/>
    </source>
</evidence>
<organism evidence="4 5">
    <name type="scientific">Phytophthora sojae (strain P6497)</name>
    <name type="common">Soybean stem and root rot agent</name>
    <name type="synonym">Phytophthora megasperma f. sp. glycines</name>
    <dbReference type="NCBI Taxonomy" id="1094619"/>
    <lineage>
        <taxon>Eukaryota</taxon>
        <taxon>Sar</taxon>
        <taxon>Stramenopiles</taxon>
        <taxon>Oomycota</taxon>
        <taxon>Peronosporomycetes</taxon>
        <taxon>Peronosporales</taxon>
        <taxon>Peronosporaceae</taxon>
        <taxon>Phytophthora</taxon>
    </lineage>
</organism>
<dbReference type="RefSeq" id="XP_009531526.1">
    <property type="nucleotide sequence ID" value="XM_009533231.1"/>
</dbReference>
<protein>
    <recommendedName>
        <fullName evidence="3">DDE Tnp4 domain-containing protein</fullName>
    </recommendedName>
</protein>
<dbReference type="PANTHER" id="PTHR48471:SF1">
    <property type="entry name" value="DDE TNP4 DOMAIN-CONTAINING PROTEIN"/>
    <property type="match status" value="1"/>
</dbReference>
<dbReference type="OMA" id="AMRERHY"/>
<dbReference type="GeneID" id="20638698"/>
<comment type="cofactor">
    <cofactor evidence="1">
        <name>a divalent metal cation</name>
        <dbReference type="ChEBI" id="CHEBI:60240"/>
    </cofactor>
</comment>
<accession>G4ZR17</accession>